<dbReference type="PROSITE" id="PS51726">
    <property type="entry name" value="MYST_HAT"/>
    <property type="match status" value="1"/>
</dbReference>
<feature type="region of interest" description="Disordered" evidence="17">
    <location>
        <begin position="814"/>
        <end position="1051"/>
    </location>
</feature>
<keyword evidence="9" id="KW-0156">Chromatin regulator</keyword>
<dbReference type="CDD" id="cd15526">
    <property type="entry name" value="PHD1_MOZ_d4"/>
    <property type="match status" value="1"/>
</dbReference>
<dbReference type="Pfam" id="PF00628">
    <property type="entry name" value="PHD"/>
    <property type="match status" value="2"/>
</dbReference>
<dbReference type="InParanoid" id="A0A369JU41"/>
<keyword evidence="6" id="KW-0677">Repeat</keyword>
<keyword evidence="12" id="KW-0804">Transcription</keyword>
<dbReference type="PROSITE" id="PS50016">
    <property type="entry name" value="ZF_PHD_2"/>
    <property type="match status" value="2"/>
</dbReference>
<feature type="compositionally biased region" description="Acidic residues" evidence="17">
    <location>
        <begin position="1020"/>
        <end position="1033"/>
    </location>
</feature>
<feature type="compositionally biased region" description="Basic and acidic residues" evidence="17">
    <location>
        <begin position="407"/>
        <end position="416"/>
    </location>
</feature>
<feature type="region of interest" description="Disordered" evidence="17">
    <location>
        <begin position="239"/>
        <end position="450"/>
    </location>
</feature>
<keyword evidence="5" id="KW-0479">Metal-binding</keyword>
<feature type="domain" description="MYST-type HAT" evidence="19">
    <location>
        <begin position="484"/>
        <end position="807"/>
    </location>
</feature>
<feature type="region of interest" description="Disordered" evidence="17">
    <location>
        <begin position="55"/>
        <end position="92"/>
    </location>
</feature>
<dbReference type="GO" id="GO:0003712">
    <property type="term" value="F:transcription coregulator activity"/>
    <property type="evidence" value="ECO:0007669"/>
    <property type="project" value="TreeGrafter"/>
</dbReference>
<feature type="region of interest" description="Disordered" evidence="17">
    <location>
        <begin position="1074"/>
        <end position="1160"/>
    </location>
</feature>
<feature type="region of interest" description="Disordered" evidence="17">
    <location>
        <begin position="722"/>
        <end position="745"/>
    </location>
</feature>
<evidence type="ECO:0000256" key="10">
    <source>
        <dbReference type="ARBA" id="ARBA00022990"/>
    </source>
</evidence>
<dbReference type="FunFam" id="3.30.60.60:FF:000001">
    <property type="entry name" value="Histone acetyltransferase"/>
    <property type="match status" value="1"/>
</dbReference>
<dbReference type="SUPFAM" id="SSF57903">
    <property type="entry name" value="FYVE/PHD zinc finger"/>
    <property type="match status" value="2"/>
</dbReference>
<dbReference type="InterPro" id="IPR016181">
    <property type="entry name" value="Acyl_CoA_acyltransferase"/>
</dbReference>
<feature type="compositionally biased region" description="Basic and acidic residues" evidence="17">
    <location>
        <begin position="814"/>
        <end position="825"/>
    </location>
</feature>
<feature type="compositionally biased region" description="Low complexity" evidence="17">
    <location>
        <begin position="462"/>
        <end position="480"/>
    </location>
</feature>
<dbReference type="Pfam" id="PF17772">
    <property type="entry name" value="zf-MYST"/>
    <property type="match status" value="1"/>
</dbReference>
<dbReference type="PANTHER" id="PTHR10615">
    <property type="entry name" value="HISTONE ACETYLTRANSFERASE"/>
    <property type="match status" value="1"/>
</dbReference>
<evidence type="ECO:0000313" key="20">
    <source>
        <dbReference type="EMBL" id="RDB25851.1"/>
    </source>
</evidence>
<keyword evidence="4" id="KW-0808">Transferase</keyword>
<accession>A0A369JU41</accession>
<dbReference type="FunFam" id="3.40.630.30:FF:000001">
    <property type="entry name" value="Histone acetyltransferase"/>
    <property type="match status" value="1"/>
</dbReference>
<dbReference type="STRING" id="39966.A0A369JU41"/>
<dbReference type="InterPro" id="IPR050603">
    <property type="entry name" value="MYST_HAT"/>
</dbReference>
<feature type="region of interest" description="Disordered" evidence="17">
    <location>
        <begin position="103"/>
        <end position="122"/>
    </location>
</feature>
<evidence type="ECO:0000256" key="12">
    <source>
        <dbReference type="ARBA" id="ARBA00023163"/>
    </source>
</evidence>
<keyword evidence="7 15" id="KW-0863">Zinc-finger</keyword>
<feature type="compositionally biased region" description="Basic and acidic residues" evidence="17">
    <location>
        <begin position="963"/>
        <end position="981"/>
    </location>
</feature>
<evidence type="ECO:0000313" key="21">
    <source>
        <dbReference type="Proteomes" id="UP000076154"/>
    </source>
</evidence>
<keyword evidence="10" id="KW-0007">Acetylation</keyword>
<evidence type="ECO:0000256" key="7">
    <source>
        <dbReference type="ARBA" id="ARBA00022771"/>
    </source>
</evidence>
<reference evidence="20" key="1">
    <citation type="submission" date="2018-04" db="EMBL/GenBank/DDBJ databases">
        <title>Whole genome sequencing of Hypsizygus marmoreus.</title>
        <authorList>
            <person name="Choi I.-G."/>
            <person name="Min B."/>
            <person name="Kim J.-G."/>
            <person name="Kim S."/>
            <person name="Oh Y.-L."/>
            <person name="Kong W.-S."/>
            <person name="Park H."/>
            <person name="Jeong J."/>
            <person name="Song E.-S."/>
        </authorList>
    </citation>
    <scope>NUCLEOTIDE SEQUENCE [LARGE SCALE GENOMIC DNA]</scope>
    <source>
        <strain evidence="20">51987-8</strain>
    </source>
</reference>
<keyword evidence="8" id="KW-0862">Zinc</keyword>
<feature type="compositionally biased region" description="Polar residues" evidence="17">
    <location>
        <begin position="852"/>
        <end position="864"/>
    </location>
</feature>
<evidence type="ECO:0000259" key="19">
    <source>
        <dbReference type="PROSITE" id="PS51726"/>
    </source>
</evidence>
<dbReference type="InterPro" id="IPR011011">
    <property type="entry name" value="Znf_FYVE_PHD"/>
</dbReference>
<protein>
    <recommendedName>
        <fullName evidence="3 16">Histone acetyltransferase</fullName>
        <ecNumber evidence="3 16">2.3.1.48</ecNumber>
    </recommendedName>
</protein>
<keyword evidence="11" id="KW-0805">Transcription regulation</keyword>
<evidence type="ECO:0000256" key="11">
    <source>
        <dbReference type="ARBA" id="ARBA00023015"/>
    </source>
</evidence>
<dbReference type="OrthoDB" id="787137at2759"/>
<evidence type="ECO:0000259" key="18">
    <source>
        <dbReference type="PROSITE" id="PS50016"/>
    </source>
</evidence>
<feature type="compositionally biased region" description="Acidic residues" evidence="17">
    <location>
        <begin position="1135"/>
        <end position="1160"/>
    </location>
</feature>
<evidence type="ECO:0000256" key="6">
    <source>
        <dbReference type="ARBA" id="ARBA00022737"/>
    </source>
</evidence>
<organism evidence="20 21">
    <name type="scientific">Hypsizygus marmoreus</name>
    <name type="common">White beech mushroom</name>
    <name type="synonym">Agaricus marmoreus</name>
    <dbReference type="NCBI Taxonomy" id="39966"/>
    <lineage>
        <taxon>Eukaryota</taxon>
        <taxon>Fungi</taxon>
        <taxon>Dikarya</taxon>
        <taxon>Basidiomycota</taxon>
        <taxon>Agaricomycotina</taxon>
        <taxon>Agaricomycetes</taxon>
        <taxon>Agaricomycetidae</taxon>
        <taxon>Agaricales</taxon>
        <taxon>Tricholomatineae</taxon>
        <taxon>Lyophyllaceae</taxon>
        <taxon>Hypsizygus</taxon>
    </lineage>
</organism>
<dbReference type="Gene3D" id="3.30.40.10">
    <property type="entry name" value="Zinc/RING finger domain, C3HC4 (zinc finger)"/>
    <property type="match status" value="2"/>
</dbReference>
<name>A0A369JU41_HYPMA</name>
<evidence type="ECO:0000256" key="8">
    <source>
        <dbReference type="ARBA" id="ARBA00022833"/>
    </source>
</evidence>
<dbReference type="Pfam" id="PF01853">
    <property type="entry name" value="MOZ_SAS"/>
    <property type="match status" value="1"/>
</dbReference>
<evidence type="ECO:0000256" key="3">
    <source>
        <dbReference type="ARBA" id="ARBA00013184"/>
    </source>
</evidence>
<feature type="compositionally biased region" description="Acidic residues" evidence="17">
    <location>
        <begin position="292"/>
        <end position="303"/>
    </location>
</feature>
<dbReference type="InterPro" id="IPR013083">
    <property type="entry name" value="Znf_RING/FYVE/PHD"/>
</dbReference>
<evidence type="ECO:0000256" key="5">
    <source>
        <dbReference type="ARBA" id="ARBA00022723"/>
    </source>
</evidence>
<dbReference type="GO" id="GO:0003682">
    <property type="term" value="F:chromatin binding"/>
    <property type="evidence" value="ECO:0007669"/>
    <property type="project" value="TreeGrafter"/>
</dbReference>
<feature type="region of interest" description="Disordered" evidence="17">
    <location>
        <begin position="462"/>
        <end position="482"/>
    </location>
</feature>
<comment type="subcellular location">
    <subcellularLocation>
        <location evidence="1 16">Nucleus</location>
    </subcellularLocation>
</comment>
<feature type="compositionally biased region" description="Polar residues" evidence="17">
    <location>
        <begin position="928"/>
        <end position="938"/>
    </location>
</feature>
<feature type="compositionally biased region" description="Basic residues" evidence="17">
    <location>
        <begin position="310"/>
        <end position="326"/>
    </location>
</feature>
<evidence type="ECO:0000256" key="14">
    <source>
        <dbReference type="PIRSR" id="PIRSR602717-51"/>
    </source>
</evidence>
<keyword evidence="21" id="KW-1185">Reference proteome</keyword>
<evidence type="ECO:0000256" key="16">
    <source>
        <dbReference type="RuleBase" id="RU361211"/>
    </source>
</evidence>
<feature type="region of interest" description="Disordered" evidence="17">
    <location>
        <begin position="1"/>
        <end position="40"/>
    </location>
</feature>
<dbReference type="GO" id="GO:0008270">
    <property type="term" value="F:zinc ion binding"/>
    <property type="evidence" value="ECO:0007669"/>
    <property type="project" value="UniProtKB-KW"/>
</dbReference>
<dbReference type="GO" id="GO:0031507">
    <property type="term" value="P:heterochromatin formation"/>
    <property type="evidence" value="ECO:0007669"/>
    <property type="project" value="UniProtKB-ARBA"/>
</dbReference>
<comment type="caution">
    <text evidence="20">The sequence shown here is derived from an EMBL/GenBank/DDBJ whole genome shotgun (WGS) entry which is preliminary data.</text>
</comment>
<dbReference type="Gene3D" id="3.40.630.30">
    <property type="match status" value="1"/>
</dbReference>
<proteinExistence type="inferred from homology"/>
<gene>
    <name evidence="20" type="primary">KAT7</name>
    <name evidence="20" type="ORF">Hypma_006835</name>
</gene>
<evidence type="ECO:0000256" key="1">
    <source>
        <dbReference type="ARBA" id="ARBA00004123"/>
    </source>
</evidence>
<feature type="compositionally biased region" description="Polar residues" evidence="17">
    <location>
        <begin position="259"/>
        <end position="274"/>
    </location>
</feature>
<feature type="compositionally biased region" description="Basic and acidic residues" evidence="17">
    <location>
        <begin position="988"/>
        <end position="998"/>
    </location>
</feature>
<evidence type="ECO:0000256" key="4">
    <source>
        <dbReference type="ARBA" id="ARBA00022679"/>
    </source>
</evidence>
<dbReference type="Proteomes" id="UP000076154">
    <property type="component" value="Unassembled WGS sequence"/>
</dbReference>
<dbReference type="InterPro" id="IPR036388">
    <property type="entry name" value="WH-like_DNA-bd_sf"/>
</dbReference>
<comment type="catalytic activity">
    <reaction evidence="16">
        <text>L-lysyl-[protein] + acetyl-CoA = N(6)-acetyl-L-lysyl-[protein] + CoA + H(+)</text>
        <dbReference type="Rhea" id="RHEA:45948"/>
        <dbReference type="Rhea" id="RHEA-COMP:9752"/>
        <dbReference type="Rhea" id="RHEA-COMP:10731"/>
        <dbReference type="ChEBI" id="CHEBI:15378"/>
        <dbReference type="ChEBI" id="CHEBI:29969"/>
        <dbReference type="ChEBI" id="CHEBI:57287"/>
        <dbReference type="ChEBI" id="CHEBI:57288"/>
        <dbReference type="ChEBI" id="CHEBI:61930"/>
        <dbReference type="EC" id="2.3.1.48"/>
    </reaction>
</comment>
<feature type="compositionally biased region" description="Low complexity" evidence="17">
    <location>
        <begin position="1111"/>
        <end position="1124"/>
    </location>
</feature>
<dbReference type="Gene3D" id="3.30.60.60">
    <property type="entry name" value="N-acetyl transferase-like"/>
    <property type="match status" value="1"/>
</dbReference>
<dbReference type="InterPro" id="IPR019787">
    <property type="entry name" value="Znf_PHD-finger"/>
</dbReference>
<evidence type="ECO:0000256" key="9">
    <source>
        <dbReference type="ARBA" id="ARBA00022853"/>
    </source>
</evidence>
<comment type="similarity">
    <text evidence="2 16">Belongs to the MYST (SAS/MOZ) family.</text>
</comment>
<feature type="domain" description="PHD-type" evidence="18">
    <location>
        <begin position="176"/>
        <end position="226"/>
    </location>
</feature>
<evidence type="ECO:0000256" key="13">
    <source>
        <dbReference type="ARBA" id="ARBA00023242"/>
    </source>
</evidence>
<dbReference type="SMART" id="SM00249">
    <property type="entry name" value="PHD"/>
    <property type="match status" value="2"/>
</dbReference>
<feature type="compositionally biased region" description="Basic and acidic residues" evidence="17">
    <location>
        <begin position="1077"/>
        <end position="1087"/>
    </location>
</feature>
<evidence type="ECO:0000256" key="15">
    <source>
        <dbReference type="PROSITE-ProRule" id="PRU00146"/>
    </source>
</evidence>
<dbReference type="InterPro" id="IPR040706">
    <property type="entry name" value="Zf-MYST"/>
</dbReference>
<keyword evidence="13 16" id="KW-0539">Nucleus</keyword>
<sequence>MRGLAFPSNADFDRETSYEYGTPVTQVDDIPIDPALSGPVIDPALMEEENNAVNHHVQSEPQRPQQDLPPPAQYTQIPQYSEGPQGDPFAPQQLPIFFPIQVEQPMPPSKPLKRKRRPPRESECSFCLGTDLKNKDGEPELMVTCDECGRSGHPSCMDLPGLGDIMRLYPWKCANCKSCEICHEKGDDSRILFCDFCDRGWHLYCLQPALLEPPQGKWHCPECPPLPSEEYMQMHPEMFSHPHEHNSLPPATPVFRDSSVASTSNSNAYATKSQTRLRGKGKGKATVVTTTDDSDSEETEVDIEGTPQVHKVKGRPKSNKRPKPRPSRAPQYSDDDPPPSSSPRQTKRARVQYSPAVPPLPRVRLRLPSQKGKGKEREEDDGPKGLFDDILSEKERDTSKTSITNADKQRFERSRSIAEQLALPPPIINRVSEAPDAPSTPGPSSRPLRSSTTYHISAFASATPIGPSASPAPSTATPAPFGKTDQLRIRSIRFGQFDIKTWYDAPFPEEYATIPDGRLWICEFCLKYMKSRFAVERHRLKCKARHPPGDEIYRDGAVSVFEVDGRKNKIYCQNLCLLSKMFLDHKSLFYDVEPFLFYVMTEMDEFGARFVGYFSKEKRSPKDYNVSCIMTLPVRQRQGWGNLLIDFSYLLSKKEQRAGSPEKPLSGLGALGYKNYWTLSLMRYLETAPDHPRLEDISAATSMTIEDIVTTLKQQGMIRARDSTPPLIRPSPGQSIKFPKGRKNGIARKHLQRTQTNDKETDPPNKPFVIPTHYDIEWDRDKVDSYLRNWEAKGYLTLKSEKLQWSPYLLTRKDKEEKEREEEKKRSHNNGGGKERSAVSEAASSAKPNEASGPSTSKESSTPDTLFPSPANIFDDELVEEVPTPAPATPKKQKSRSKSPADKAPPEAEQVPVESSLEDSPRKRTMRSRSNQALQPTTPKVKVIEEPRTTRGRWTRGVSNKANLRDDEALAAKLALEEQRQGRKLRSRASDTRIEKRPPSPVSPPKPSLSRKRPRVESSSEVEEEEEEEEEESPVTSAVPNGKHTSGLGVIRTEDVEIGPFNDDEISLVLPLVSSKVQDDQRVETNEKQNGIVDEDVKSEDLGTPLTSRQSVPSDDTVVTVGVVNGRGEGKESAEGDADADADGEYEEEEDAEGEPDEEV</sequence>
<dbReference type="PANTHER" id="PTHR10615:SF161">
    <property type="entry name" value="HISTONE ACETYLTRANSFERASE KAT7"/>
    <property type="match status" value="1"/>
</dbReference>
<feature type="active site" description="Proton donor/acceptor" evidence="14">
    <location>
        <position position="662"/>
    </location>
</feature>
<dbReference type="Gene3D" id="1.10.10.10">
    <property type="entry name" value="Winged helix-like DNA-binding domain superfamily/Winged helix DNA-binding domain"/>
    <property type="match status" value="1"/>
</dbReference>
<evidence type="ECO:0000256" key="2">
    <source>
        <dbReference type="ARBA" id="ARBA00010107"/>
    </source>
</evidence>
<dbReference type="InterPro" id="IPR001965">
    <property type="entry name" value="Znf_PHD"/>
</dbReference>
<dbReference type="GO" id="GO:0006357">
    <property type="term" value="P:regulation of transcription by RNA polymerase II"/>
    <property type="evidence" value="ECO:0007669"/>
    <property type="project" value="TreeGrafter"/>
</dbReference>
<dbReference type="GO" id="GO:0005634">
    <property type="term" value="C:nucleus"/>
    <property type="evidence" value="ECO:0007669"/>
    <property type="project" value="UniProtKB-SubCell"/>
</dbReference>
<evidence type="ECO:0000256" key="17">
    <source>
        <dbReference type="SAM" id="MobiDB-lite"/>
    </source>
</evidence>
<dbReference type="GO" id="GO:1990467">
    <property type="term" value="C:NuA3a histone acetyltransferase complex"/>
    <property type="evidence" value="ECO:0007669"/>
    <property type="project" value="TreeGrafter"/>
</dbReference>
<dbReference type="SUPFAM" id="SSF55729">
    <property type="entry name" value="Acyl-CoA N-acyltransferases (Nat)"/>
    <property type="match status" value="1"/>
</dbReference>
<feature type="compositionally biased region" description="Basic and acidic residues" evidence="17">
    <location>
        <begin position="373"/>
        <end position="399"/>
    </location>
</feature>
<dbReference type="EC" id="2.3.1.48" evidence="3 16"/>
<dbReference type="FunFam" id="3.30.40.10:FF:000005">
    <property type="entry name" value="zinc finger protein isoform X1"/>
    <property type="match status" value="1"/>
</dbReference>
<feature type="domain" description="PHD-type" evidence="18">
    <location>
        <begin position="121"/>
        <end position="179"/>
    </location>
</feature>
<dbReference type="EMBL" id="LUEZ02000040">
    <property type="protein sequence ID" value="RDB25851.1"/>
    <property type="molecule type" value="Genomic_DNA"/>
</dbReference>
<dbReference type="InterPro" id="IPR002717">
    <property type="entry name" value="HAT_MYST-type"/>
</dbReference>
<dbReference type="GO" id="GO:0004402">
    <property type="term" value="F:histone acetyltransferase activity"/>
    <property type="evidence" value="ECO:0007669"/>
    <property type="project" value="InterPro"/>
</dbReference>
<dbReference type="AlphaFoldDB" id="A0A369JU41"/>